<reference evidence="1" key="2">
    <citation type="submission" date="2022-07" db="EMBL/GenBank/DDBJ databases">
        <authorList>
            <person name="Goncalves M.F.M."/>
            <person name="Hilario S."/>
            <person name="Van De Peer Y."/>
            <person name="Esteves A.C."/>
            <person name="Alves A."/>
        </authorList>
    </citation>
    <scope>NUCLEOTIDE SEQUENCE</scope>
    <source>
        <strain evidence="1">MUM 19.33</strain>
    </source>
</reference>
<reference evidence="1" key="1">
    <citation type="journal article" date="2021" name="J Fungi (Basel)">
        <title>Genomic and Metabolomic Analyses of the Marine Fungus Emericellopsis cladophorae: Insights into Saltwater Adaptability Mechanisms and Its Biosynthetic Potential.</title>
        <authorList>
            <person name="Goncalves M.F.M."/>
            <person name="Hilario S."/>
            <person name="Van de Peer Y."/>
            <person name="Esteves A.C."/>
            <person name="Alves A."/>
        </authorList>
    </citation>
    <scope>NUCLEOTIDE SEQUENCE</scope>
    <source>
        <strain evidence="1">MUM 19.33</strain>
    </source>
</reference>
<evidence type="ECO:0000313" key="1">
    <source>
        <dbReference type="EMBL" id="KAI6781203.1"/>
    </source>
</evidence>
<dbReference type="RefSeq" id="XP_051362059.1">
    <property type="nucleotide sequence ID" value="XM_051506721.1"/>
</dbReference>
<sequence>MPSFTYKMLSESGAELCSGTCEMSGSIRPIPASVSEMLETLKSQYSKLCLRETVVSETEVEYKVERYG</sequence>
<dbReference type="EMBL" id="JAGIXG020000024">
    <property type="protein sequence ID" value="KAI6781203.1"/>
    <property type="molecule type" value="Genomic_DNA"/>
</dbReference>
<gene>
    <name evidence="1" type="ORF">J7T54_002559</name>
</gene>
<evidence type="ECO:0000313" key="2">
    <source>
        <dbReference type="Proteomes" id="UP001055219"/>
    </source>
</evidence>
<proteinExistence type="predicted"/>
<keyword evidence="2" id="KW-1185">Reference proteome</keyword>
<accession>A0A9P9Y137</accession>
<name>A0A9P9Y137_9HYPO</name>
<dbReference type="Proteomes" id="UP001055219">
    <property type="component" value="Unassembled WGS sequence"/>
</dbReference>
<protein>
    <submittedName>
        <fullName evidence="1">Uncharacterized protein</fullName>
    </submittedName>
</protein>
<dbReference type="AlphaFoldDB" id="A0A9P9Y137"/>
<comment type="caution">
    <text evidence="1">The sequence shown here is derived from an EMBL/GenBank/DDBJ whole genome shotgun (WGS) entry which is preliminary data.</text>
</comment>
<organism evidence="1 2">
    <name type="scientific">Emericellopsis cladophorae</name>
    <dbReference type="NCBI Taxonomy" id="2686198"/>
    <lineage>
        <taxon>Eukaryota</taxon>
        <taxon>Fungi</taxon>
        <taxon>Dikarya</taxon>
        <taxon>Ascomycota</taxon>
        <taxon>Pezizomycotina</taxon>
        <taxon>Sordariomycetes</taxon>
        <taxon>Hypocreomycetidae</taxon>
        <taxon>Hypocreales</taxon>
        <taxon>Bionectriaceae</taxon>
        <taxon>Emericellopsis</taxon>
    </lineage>
</organism>
<dbReference type="GeneID" id="75829071"/>